<comment type="similarity">
    <text evidence="1">Belongs to the MreC family.</text>
</comment>
<dbReference type="Gene3D" id="2.40.10.340">
    <property type="entry name" value="Rod shape-determining protein MreC, domain 1"/>
    <property type="match status" value="1"/>
</dbReference>
<protein>
    <recommendedName>
        <fullName evidence="2">Cell shape-determining protein MreC</fullName>
    </recommendedName>
    <alternativeName>
        <fullName evidence="4">Cell shape protein MreC</fullName>
    </alternativeName>
</protein>
<evidence type="ECO:0000256" key="1">
    <source>
        <dbReference type="ARBA" id="ARBA00009369"/>
    </source>
</evidence>
<comment type="caution">
    <text evidence="8">The sequence shown here is derived from an EMBL/GenBank/DDBJ whole genome shotgun (WGS) entry which is preliminary data.</text>
</comment>
<keyword evidence="6" id="KW-0812">Transmembrane</keyword>
<evidence type="ECO:0000256" key="4">
    <source>
        <dbReference type="ARBA" id="ARBA00032089"/>
    </source>
</evidence>
<evidence type="ECO:0000256" key="5">
    <source>
        <dbReference type="SAM" id="Coils"/>
    </source>
</evidence>
<dbReference type="InterPro" id="IPR007221">
    <property type="entry name" value="MreC"/>
</dbReference>
<keyword evidence="5" id="KW-0175">Coiled coil</keyword>
<feature type="domain" description="Rod shape-determining protein MreC beta-barrel core" evidence="7">
    <location>
        <begin position="121"/>
        <end position="259"/>
    </location>
</feature>
<dbReference type="PANTHER" id="PTHR34138">
    <property type="entry name" value="CELL SHAPE-DETERMINING PROTEIN MREC"/>
    <property type="match status" value="1"/>
</dbReference>
<accession>A0A0F9VCE2</accession>
<proteinExistence type="inferred from homology"/>
<gene>
    <name evidence="8" type="ORF">LCGC14_0102560</name>
</gene>
<dbReference type="Gene3D" id="2.40.10.350">
    <property type="entry name" value="Rod shape-determining protein MreC, domain 2"/>
    <property type="match status" value="1"/>
</dbReference>
<evidence type="ECO:0000313" key="8">
    <source>
        <dbReference type="EMBL" id="KKO02806.1"/>
    </source>
</evidence>
<feature type="transmembrane region" description="Helical" evidence="6">
    <location>
        <begin position="12"/>
        <end position="30"/>
    </location>
</feature>
<dbReference type="EMBL" id="LAZR01000029">
    <property type="protein sequence ID" value="KKO02806.1"/>
    <property type="molecule type" value="Genomic_DNA"/>
</dbReference>
<dbReference type="NCBIfam" id="TIGR00219">
    <property type="entry name" value="mreC"/>
    <property type="match status" value="1"/>
</dbReference>
<dbReference type="AlphaFoldDB" id="A0A0F9VCE2"/>
<dbReference type="GO" id="GO:0008360">
    <property type="term" value="P:regulation of cell shape"/>
    <property type="evidence" value="ECO:0007669"/>
    <property type="project" value="UniProtKB-KW"/>
</dbReference>
<dbReference type="PIRSF" id="PIRSF038471">
    <property type="entry name" value="MreC"/>
    <property type="match status" value="1"/>
</dbReference>
<reference evidence="8" key="1">
    <citation type="journal article" date="2015" name="Nature">
        <title>Complex archaea that bridge the gap between prokaryotes and eukaryotes.</title>
        <authorList>
            <person name="Spang A."/>
            <person name="Saw J.H."/>
            <person name="Jorgensen S.L."/>
            <person name="Zaremba-Niedzwiedzka K."/>
            <person name="Martijn J."/>
            <person name="Lind A.E."/>
            <person name="van Eijk R."/>
            <person name="Schleper C."/>
            <person name="Guy L."/>
            <person name="Ettema T.J."/>
        </authorList>
    </citation>
    <scope>NUCLEOTIDE SEQUENCE</scope>
</reference>
<sequence length="262" mass="29531">MKISLKRNKIPIIIIGILIIISLNFYQGGIKSFFYSFSSPIQQFFWQKGKGISNFFETIIRINTIKKEMESLKLDNRSLLSEIASLKEIEKENKILRKALEIGLQEEYSLVFAEIISKDFNEDYILIDEGSTAGIVEGQPIITESKIVLGRISEVYEGFARVMLISNKKSFLDAKIQDKEIRGVVGGKGNLSLSLSHVLRDQEIQEGDFVVTTSLGEIFPKGLLVGKVGEIKRSDIEPVQEASLAPFFDLTQLENVFIISKF</sequence>
<name>A0A0F9VCE2_9ZZZZ</name>
<evidence type="ECO:0000256" key="3">
    <source>
        <dbReference type="ARBA" id="ARBA00022960"/>
    </source>
</evidence>
<keyword evidence="6" id="KW-1133">Transmembrane helix</keyword>
<dbReference type="InterPro" id="IPR042175">
    <property type="entry name" value="Cell/Rod_MreC_2"/>
</dbReference>
<dbReference type="PANTHER" id="PTHR34138:SF1">
    <property type="entry name" value="CELL SHAPE-DETERMINING PROTEIN MREC"/>
    <property type="match status" value="1"/>
</dbReference>
<dbReference type="InterPro" id="IPR055342">
    <property type="entry name" value="MreC_beta-barrel_core"/>
</dbReference>
<feature type="coiled-coil region" evidence="5">
    <location>
        <begin position="62"/>
        <end position="106"/>
    </location>
</feature>
<evidence type="ECO:0000256" key="6">
    <source>
        <dbReference type="SAM" id="Phobius"/>
    </source>
</evidence>
<dbReference type="GO" id="GO:0005886">
    <property type="term" value="C:plasma membrane"/>
    <property type="evidence" value="ECO:0007669"/>
    <property type="project" value="TreeGrafter"/>
</dbReference>
<evidence type="ECO:0000256" key="2">
    <source>
        <dbReference type="ARBA" id="ARBA00013855"/>
    </source>
</evidence>
<keyword evidence="3" id="KW-0133">Cell shape</keyword>
<dbReference type="Pfam" id="PF04085">
    <property type="entry name" value="MreC"/>
    <property type="match status" value="1"/>
</dbReference>
<organism evidence="8">
    <name type="scientific">marine sediment metagenome</name>
    <dbReference type="NCBI Taxonomy" id="412755"/>
    <lineage>
        <taxon>unclassified sequences</taxon>
        <taxon>metagenomes</taxon>
        <taxon>ecological metagenomes</taxon>
    </lineage>
</organism>
<keyword evidence="6" id="KW-0472">Membrane</keyword>
<evidence type="ECO:0000259" key="7">
    <source>
        <dbReference type="Pfam" id="PF04085"/>
    </source>
</evidence>
<dbReference type="InterPro" id="IPR042177">
    <property type="entry name" value="Cell/Rod_1"/>
</dbReference>